<dbReference type="Gene3D" id="3.10.180.10">
    <property type="entry name" value="2,3-Dihydroxybiphenyl 1,2-Dioxygenase, domain 1"/>
    <property type="match status" value="2"/>
</dbReference>
<dbReference type="PROSITE" id="PS51819">
    <property type="entry name" value="VOC"/>
    <property type="match status" value="1"/>
</dbReference>
<dbReference type="PANTHER" id="PTHR43048:SF3">
    <property type="entry name" value="METHYLMALONYL-COA EPIMERASE, MITOCHONDRIAL"/>
    <property type="match status" value="1"/>
</dbReference>
<proteinExistence type="predicted"/>
<dbReference type="InterPro" id="IPR029068">
    <property type="entry name" value="Glyas_Bleomycin-R_OHBP_Dase"/>
</dbReference>
<dbReference type="GO" id="GO:0046491">
    <property type="term" value="P:L-methylmalonyl-CoA metabolic process"/>
    <property type="evidence" value="ECO:0007669"/>
    <property type="project" value="TreeGrafter"/>
</dbReference>
<organism evidence="3 4">
    <name type="scientific">Conoideocrella luteorostrata</name>
    <dbReference type="NCBI Taxonomy" id="1105319"/>
    <lineage>
        <taxon>Eukaryota</taxon>
        <taxon>Fungi</taxon>
        <taxon>Dikarya</taxon>
        <taxon>Ascomycota</taxon>
        <taxon>Pezizomycotina</taxon>
        <taxon>Sordariomycetes</taxon>
        <taxon>Hypocreomycetidae</taxon>
        <taxon>Hypocreales</taxon>
        <taxon>Clavicipitaceae</taxon>
        <taxon>Conoideocrella</taxon>
    </lineage>
</organism>
<dbReference type="InterPro" id="IPR051785">
    <property type="entry name" value="MMCE/EMCE_epimerase"/>
</dbReference>
<dbReference type="GO" id="GO:0005739">
    <property type="term" value="C:mitochondrion"/>
    <property type="evidence" value="ECO:0007669"/>
    <property type="project" value="TreeGrafter"/>
</dbReference>
<evidence type="ECO:0000313" key="4">
    <source>
        <dbReference type="Proteomes" id="UP001251528"/>
    </source>
</evidence>
<dbReference type="CDD" id="cd07267">
    <property type="entry name" value="THT_Oxygenase_N"/>
    <property type="match status" value="1"/>
</dbReference>
<protein>
    <recommendedName>
        <fullName evidence="2">VOC domain-containing protein</fullName>
    </recommendedName>
</protein>
<feature type="domain" description="VOC" evidence="2">
    <location>
        <begin position="162"/>
        <end position="287"/>
    </location>
</feature>
<reference evidence="3" key="1">
    <citation type="submission" date="2023-06" db="EMBL/GenBank/DDBJ databases">
        <title>Conoideocrella luteorostrata (Hypocreales: Clavicipitaceae), a potential biocontrol fungus for elongate hemlock scale in United States Christmas tree production areas.</title>
        <authorList>
            <person name="Barrett H."/>
            <person name="Lovett B."/>
            <person name="Macias A.M."/>
            <person name="Stajich J.E."/>
            <person name="Kasson M.T."/>
        </authorList>
    </citation>
    <scope>NUCLEOTIDE SEQUENCE</scope>
    <source>
        <strain evidence="3">ARSEF 14590</strain>
    </source>
</reference>
<sequence length="337" mass="38482">MSKAATQKIRLVRIAHVYYNHSDLQKSHQFMLDFGFQVAEQTDERIFYKGLCSEPFVYCATRSNGNSFGGAAFAVESIADLQLAAATLPNATEIHDFDGPGGGKMVTFHDPVDGFPVHLLHGQAVKEVSPRPAQLDYNFPQEKHREVNKTQRFQPGPAMIDKLGHFGCCVTNFEKAYKFYTYHFNLKASDLIYDSTGKDISAFLHLDRGMEQVDHHTFFFFEGPKYHVHHSSFEVHDFDVQALGHQWLRDKGHDLVWGIGRHVLGSQIFDYWYVVAFKQSLKLLFTKTDNRFDPSRFILEHYADGDLVDETTPTNREEAGPNSLYIWGPPLPPTFLE</sequence>
<dbReference type="FunFam" id="3.10.180.10:FF:000039">
    <property type="entry name" value="Trihydroxytoluene oxygenase (AFU_orthologue AFUA_8G02470)"/>
    <property type="match status" value="1"/>
</dbReference>
<evidence type="ECO:0000259" key="2">
    <source>
        <dbReference type="PROSITE" id="PS51819"/>
    </source>
</evidence>
<evidence type="ECO:0000313" key="3">
    <source>
        <dbReference type="EMBL" id="KAK2595122.1"/>
    </source>
</evidence>
<gene>
    <name evidence="3" type="ORF">QQS21_007148</name>
</gene>
<keyword evidence="4" id="KW-1185">Reference proteome</keyword>
<dbReference type="AlphaFoldDB" id="A0AAJ0FSQ6"/>
<dbReference type="InterPro" id="IPR037523">
    <property type="entry name" value="VOC_core"/>
</dbReference>
<comment type="caution">
    <text evidence="3">The sequence shown here is derived from an EMBL/GenBank/DDBJ whole genome shotgun (WGS) entry which is preliminary data.</text>
</comment>
<dbReference type="PANTHER" id="PTHR43048">
    <property type="entry name" value="METHYLMALONYL-COA EPIMERASE"/>
    <property type="match status" value="1"/>
</dbReference>
<dbReference type="GO" id="GO:0004493">
    <property type="term" value="F:methylmalonyl-CoA epimerase activity"/>
    <property type="evidence" value="ECO:0007669"/>
    <property type="project" value="TreeGrafter"/>
</dbReference>
<dbReference type="InterPro" id="IPR004360">
    <property type="entry name" value="Glyas_Fos-R_dOase_dom"/>
</dbReference>
<dbReference type="SUPFAM" id="SSF54593">
    <property type="entry name" value="Glyoxalase/Bleomycin resistance protein/Dihydroxybiphenyl dioxygenase"/>
    <property type="match status" value="1"/>
</dbReference>
<dbReference type="GO" id="GO:0046872">
    <property type="term" value="F:metal ion binding"/>
    <property type="evidence" value="ECO:0007669"/>
    <property type="project" value="UniProtKB-KW"/>
</dbReference>
<keyword evidence="1" id="KW-0479">Metal-binding</keyword>
<dbReference type="EMBL" id="JASWJB010000142">
    <property type="protein sequence ID" value="KAK2595122.1"/>
    <property type="molecule type" value="Genomic_DNA"/>
</dbReference>
<dbReference type="Pfam" id="PF00903">
    <property type="entry name" value="Glyoxalase"/>
    <property type="match status" value="1"/>
</dbReference>
<evidence type="ECO:0000256" key="1">
    <source>
        <dbReference type="ARBA" id="ARBA00022723"/>
    </source>
</evidence>
<accession>A0AAJ0FSQ6</accession>
<name>A0AAJ0FSQ6_9HYPO</name>
<dbReference type="Proteomes" id="UP001251528">
    <property type="component" value="Unassembled WGS sequence"/>
</dbReference>